<feature type="region of interest" description="Disordered" evidence="1">
    <location>
        <begin position="185"/>
        <end position="207"/>
    </location>
</feature>
<keyword evidence="3" id="KW-1185">Reference proteome</keyword>
<sequence length="254" mass="30313">MKNQSDKSSQNLKLYSQNDYLTTEATQNKNNVDLSYYPNKKQSFFGKSSDIQQTMSTSRFRKTKLVHKPIDLNQLKIKTEYEIDQVDQQIDKFLKSIDNMQVFSPEINKIRAHCLQVSKYNRLNRNIQEKYSDYISIGALKQQEKQKIHEKEVNMLGYLQNVISHPKVQGEENNFLQQQQQMNNKNNNNYDEQHQKQSLQNEQNNYNSPRQIEQYMNRIRYMKSKAVNPIHLNTKIDKYTQEKQFNINLPIKYS</sequence>
<accession>A0A0V0QCB0</accession>
<protein>
    <submittedName>
        <fullName evidence="2">Uncharacterized protein</fullName>
    </submittedName>
</protein>
<gene>
    <name evidence="2" type="ORF">PPERSA_10943</name>
</gene>
<dbReference type="InParanoid" id="A0A0V0QCB0"/>
<reference evidence="2 3" key="1">
    <citation type="journal article" date="2015" name="Sci. Rep.">
        <title>Genome of the facultative scuticociliatosis pathogen Pseudocohnilembus persalinus provides insight into its virulence through horizontal gene transfer.</title>
        <authorList>
            <person name="Xiong J."/>
            <person name="Wang G."/>
            <person name="Cheng J."/>
            <person name="Tian M."/>
            <person name="Pan X."/>
            <person name="Warren A."/>
            <person name="Jiang C."/>
            <person name="Yuan D."/>
            <person name="Miao W."/>
        </authorList>
    </citation>
    <scope>NUCLEOTIDE SEQUENCE [LARGE SCALE GENOMIC DNA]</scope>
    <source>
        <strain evidence="2">36N120E</strain>
    </source>
</reference>
<dbReference type="AlphaFoldDB" id="A0A0V0QCB0"/>
<proteinExistence type="predicted"/>
<feature type="compositionally biased region" description="Polar residues" evidence="1">
    <location>
        <begin position="196"/>
        <end position="207"/>
    </location>
</feature>
<evidence type="ECO:0000256" key="1">
    <source>
        <dbReference type="SAM" id="MobiDB-lite"/>
    </source>
</evidence>
<name>A0A0V0QCB0_PSEPJ</name>
<dbReference type="Proteomes" id="UP000054937">
    <property type="component" value="Unassembled WGS sequence"/>
</dbReference>
<comment type="caution">
    <text evidence="2">The sequence shown here is derived from an EMBL/GenBank/DDBJ whole genome shotgun (WGS) entry which is preliminary data.</text>
</comment>
<dbReference type="EMBL" id="LDAU01000203">
    <property type="protein sequence ID" value="KRW99824.1"/>
    <property type="molecule type" value="Genomic_DNA"/>
</dbReference>
<evidence type="ECO:0000313" key="3">
    <source>
        <dbReference type="Proteomes" id="UP000054937"/>
    </source>
</evidence>
<organism evidence="2 3">
    <name type="scientific">Pseudocohnilembus persalinus</name>
    <name type="common">Ciliate</name>
    <dbReference type="NCBI Taxonomy" id="266149"/>
    <lineage>
        <taxon>Eukaryota</taxon>
        <taxon>Sar</taxon>
        <taxon>Alveolata</taxon>
        <taxon>Ciliophora</taxon>
        <taxon>Intramacronucleata</taxon>
        <taxon>Oligohymenophorea</taxon>
        <taxon>Scuticociliatia</taxon>
        <taxon>Philasterida</taxon>
        <taxon>Pseudocohnilembidae</taxon>
        <taxon>Pseudocohnilembus</taxon>
    </lineage>
</organism>
<evidence type="ECO:0000313" key="2">
    <source>
        <dbReference type="EMBL" id="KRW99824.1"/>
    </source>
</evidence>